<evidence type="ECO:0000256" key="4">
    <source>
        <dbReference type="ARBA" id="ARBA00022801"/>
    </source>
</evidence>
<feature type="domain" description="Beta-galactosidase trimerisation" evidence="7">
    <location>
        <begin position="267"/>
        <end position="470"/>
    </location>
</feature>
<dbReference type="Pfam" id="PF08532">
    <property type="entry name" value="Glyco_hydro_42M"/>
    <property type="match status" value="1"/>
</dbReference>
<dbReference type="GO" id="GO:0006012">
    <property type="term" value="P:galactose metabolic process"/>
    <property type="evidence" value="ECO:0007669"/>
    <property type="project" value="InterPro"/>
</dbReference>
<dbReference type="AlphaFoldDB" id="A0A6J4MEQ2"/>
<comment type="similarity">
    <text evidence="2">Belongs to the glycosyl hydrolase 42 family.</text>
</comment>
<name>A0A6J4MEQ2_9ACTN</name>
<proteinExistence type="inferred from homology"/>
<dbReference type="Gene3D" id="3.40.50.880">
    <property type="match status" value="1"/>
</dbReference>
<dbReference type="GO" id="GO:0004565">
    <property type="term" value="F:beta-galactosidase activity"/>
    <property type="evidence" value="ECO:0007669"/>
    <property type="project" value="UniProtKB-EC"/>
</dbReference>
<feature type="domain" description="Beta-galactosidase C-terminal" evidence="8">
    <location>
        <begin position="479"/>
        <end position="534"/>
    </location>
</feature>
<dbReference type="PANTHER" id="PTHR36447:SF1">
    <property type="entry name" value="BETA-GALACTOSIDASE GANA"/>
    <property type="match status" value="1"/>
</dbReference>
<reference evidence="9" key="1">
    <citation type="submission" date="2020-02" db="EMBL/GenBank/DDBJ databases">
        <authorList>
            <person name="Meier V. D."/>
        </authorList>
    </citation>
    <scope>NUCLEOTIDE SEQUENCE</scope>
    <source>
        <strain evidence="9">AVDCRST_MAG36</strain>
    </source>
</reference>
<dbReference type="EC" id="3.2.1.23" evidence="3"/>
<evidence type="ECO:0000313" key="9">
    <source>
        <dbReference type="EMBL" id="CAA9355745.1"/>
    </source>
</evidence>
<keyword evidence="4 9" id="KW-0378">Hydrolase</keyword>
<accession>A0A6J4MEQ2</accession>
<evidence type="ECO:0000256" key="5">
    <source>
        <dbReference type="ARBA" id="ARBA00023295"/>
    </source>
</evidence>
<dbReference type="InterPro" id="IPR013780">
    <property type="entry name" value="Glyco_hydro_b"/>
</dbReference>
<sequence>MAERYGHHPALALWHVSNELGCHNGRSYGERDASGFRTWLRSRYGDLDALNSAWGTDFWSQRYSAWEEVQPPRVAPSFVNPTQQLDFARFCSDALREQLRAETAVLRRHTPDVPVTTNFMVMGHFSLMDYATWTGDLDLVSNDHYMQATDPDAHIELAFCADHVRGLAGRQPWMLMEASTSAVSWQSVNAAKPVHQLRRNSLTQVARGADAVLYFQWRAARAGAEKYHSAMLPHAGTDSELWEAVVGLGGDLQRIAEVTGSTVSSPVALVLDYEAWWGAELDAHPSDQLSYRRTAERWYRALWEANVGVDVVPRGTDLTGYRMVLAPMLYLVTDADVAALEGAASGGAHVLVTYFSGVVDEHDHVRLGGYPGAFTELLGVRADEFRPLLPEQTVHVAGDLLGEATGTSWSEPVAATDAEVLARYTDGPSAGYAAVTRAERGEGGAWYVSTELDLDAVRAVVAAVCDAAGVGPAVTASPGVEVVVRHGDGADYVFAMNHTDAEGTVEAGGHDLLTGSDHAGSTTVPAHDVVVLRR</sequence>
<comment type="catalytic activity">
    <reaction evidence="1">
        <text>Hydrolysis of terminal non-reducing beta-D-galactose residues in beta-D-galactosides.</text>
        <dbReference type="EC" id="3.2.1.23"/>
    </reaction>
</comment>
<gene>
    <name evidence="9" type="ORF">AVDCRST_MAG36-2284</name>
</gene>
<dbReference type="Gene3D" id="2.60.40.1180">
    <property type="entry name" value="Golgi alpha-mannosidase II"/>
    <property type="match status" value="1"/>
</dbReference>
<dbReference type="Gene3D" id="3.20.20.80">
    <property type="entry name" value="Glycosidases"/>
    <property type="match status" value="1"/>
</dbReference>
<dbReference type="SUPFAM" id="SSF51445">
    <property type="entry name" value="(Trans)glycosidases"/>
    <property type="match status" value="1"/>
</dbReference>
<dbReference type="InterPro" id="IPR013738">
    <property type="entry name" value="Beta_galactosidase_Trimer"/>
</dbReference>
<feature type="domain" description="Glycoside hydrolase family 42 N-terminal" evidence="6">
    <location>
        <begin position="1"/>
        <end position="254"/>
    </location>
</feature>
<dbReference type="InterPro" id="IPR013739">
    <property type="entry name" value="Beta_galactosidase_C"/>
</dbReference>
<dbReference type="InterPro" id="IPR029062">
    <property type="entry name" value="Class_I_gatase-like"/>
</dbReference>
<dbReference type="PANTHER" id="PTHR36447">
    <property type="entry name" value="BETA-GALACTOSIDASE GANA"/>
    <property type="match status" value="1"/>
</dbReference>
<organism evidence="9">
    <name type="scientific">uncultured Nocardioidaceae bacterium</name>
    <dbReference type="NCBI Taxonomy" id="253824"/>
    <lineage>
        <taxon>Bacteria</taxon>
        <taxon>Bacillati</taxon>
        <taxon>Actinomycetota</taxon>
        <taxon>Actinomycetes</taxon>
        <taxon>Propionibacteriales</taxon>
        <taxon>Nocardioidaceae</taxon>
        <taxon>environmental samples</taxon>
    </lineage>
</organism>
<evidence type="ECO:0000256" key="3">
    <source>
        <dbReference type="ARBA" id="ARBA00012756"/>
    </source>
</evidence>
<evidence type="ECO:0000256" key="2">
    <source>
        <dbReference type="ARBA" id="ARBA00005940"/>
    </source>
</evidence>
<keyword evidence="5 9" id="KW-0326">Glycosidase</keyword>
<dbReference type="CDD" id="cd03143">
    <property type="entry name" value="A4_beta-galactosidase_middle_domain"/>
    <property type="match status" value="1"/>
</dbReference>
<evidence type="ECO:0000259" key="8">
    <source>
        <dbReference type="Pfam" id="PF08533"/>
    </source>
</evidence>
<dbReference type="SUPFAM" id="SSF52317">
    <property type="entry name" value="Class I glutamine amidotransferase-like"/>
    <property type="match status" value="1"/>
</dbReference>
<evidence type="ECO:0000256" key="1">
    <source>
        <dbReference type="ARBA" id="ARBA00001412"/>
    </source>
</evidence>
<dbReference type="Pfam" id="PF02449">
    <property type="entry name" value="Glyco_hydro_42"/>
    <property type="match status" value="1"/>
</dbReference>
<protein>
    <recommendedName>
        <fullName evidence="3">beta-galactosidase</fullName>
        <ecNumber evidence="3">3.2.1.23</ecNumber>
    </recommendedName>
</protein>
<evidence type="ECO:0000259" key="6">
    <source>
        <dbReference type="Pfam" id="PF02449"/>
    </source>
</evidence>
<dbReference type="InterPro" id="IPR003476">
    <property type="entry name" value="Glyco_hydro_42"/>
</dbReference>
<dbReference type="EMBL" id="CADCUH010000153">
    <property type="protein sequence ID" value="CAA9355745.1"/>
    <property type="molecule type" value="Genomic_DNA"/>
</dbReference>
<dbReference type="Pfam" id="PF08533">
    <property type="entry name" value="Glyco_hydro_42C"/>
    <property type="match status" value="1"/>
</dbReference>
<dbReference type="InterPro" id="IPR013529">
    <property type="entry name" value="Glyco_hydro_42_N"/>
</dbReference>
<dbReference type="GO" id="GO:0009341">
    <property type="term" value="C:beta-galactosidase complex"/>
    <property type="evidence" value="ECO:0007669"/>
    <property type="project" value="InterPro"/>
</dbReference>
<dbReference type="InterPro" id="IPR017853">
    <property type="entry name" value="GH"/>
</dbReference>
<evidence type="ECO:0000259" key="7">
    <source>
        <dbReference type="Pfam" id="PF08532"/>
    </source>
</evidence>